<proteinExistence type="predicted"/>
<dbReference type="Proteomes" id="UP000016743">
    <property type="component" value="Chromosome"/>
</dbReference>
<dbReference type="InterPro" id="IPR001434">
    <property type="entry name" value="OmcB-like_DUF11"/>
</dbReference>
<dbReference type="PATRIC" id="fig|1389489.3.peg.376"/>
<dbReference type="InterPro" id="IPR013783">
    <property type="entry name" value="Ig-like_fold"/>
</dbReference>
<gene>
    <name evidence="3" type="ORF">O159_03940</name>
</gene>
<evidence type="ECO:0000313" key="4">
    <source>
        <dbReference type="Proteomes" id="UP000016743"/>
    </source>
</evidence>
<dbReference type="EMBL" id="CP006734">
    <property type="protein sequence ID" value="AGW40603.1"/>
    <property type="molecule type" value="Genomic_DNA"/>
</dbReference>
<dbReference type="InterPro" id="IPR047589">
    <property type="entry name" value="DUF11_rpt"/>
</dbReference>
<dbReference type="PANTHER" id="PTHR34819">
    <property type="entry name" value="LARGE CYSTEINE-RICH PERIPLASMIC PROTEIN OMCB"/>
    <property type="match status" value="1"/>
</dbReference>
<dbReference type="Pfam" id="PF01345">
    <property type="entry name" value="DUF11"/>
    <property type="match status" value="1"/>
</dbReference>
<dbReference type="NCBIfam" id="TIGR01451">
    <property type="entry name" value="B_ant_repeat"/>
    <property type="match status" value="1"/>
</dbReference>
<dbReference type="KEGG" id="lxy:O159_03940"/>
<protein>
    <recommendedName>
        <fullName evidence="2">DUF11 domain-containing protein</fullName>
    </recommendedName>
</protein>
<keyword evidence="1" id="KW-0812">Transmembrane</keyword>
<evidence type="ECO:0000259" key="2">
    <source>
        <dbReference type="Pfam" id="PF01345"/>
    </source>
</evidence>
<evidence type="ECO:0000313" key="3">
    <source>
        <dbReference type="EMBL" id="AGW40603.1"/>
    </source>
</evidence>
<name>U3PAS9_LEIXC</name>
<dbReference type="OrthoDB" id="3751233at2"/>
<accession>U3PAS9</accession>
<reference evidence="3 4" key="1">
    <citation type="journal article" date="2013" name="Genome Announc.">
        <title>Complete Genome Sequence of Leifsonia xyli subsp. cynodontis Strain DSM46306, a Gram-Positive Bacterial Pathogen of Grasses.</title>
        <authorList>
            <person name="Monteiro-Vitorello C.B."/>
            <person name="Zerillo M.M."/>
            <person name="Van Sluys M.A."/>
            <person name="Camargo L.E."/>
            <person name="Kitajima J.P."/>
        </authorList>
    </citation>
    <scope>NUCLEOTIDE SEQUENCE [LARGE SCALE GENOMIC DNA]</scope>
    <source>
        <strain evidence="3 4">DSM 46306</strain>
    </source>
</reference>
<sequence>MVPSAGSYRQSLSGCTTQVTEACMVSVRFTQPVAGGVGLAAGKSFTVTVTLKAPQELTPAWPSNGRAVTNTAIGTSSSIAASVSSSAEVTVDIPDAIALAVGKTWTPAEQQHRPGEVSTIALSAQNTSNVPAGTLVLQEPQTAADGAGALDAANPFALVDFAGFGDITLPQGATTVRVDAYVRDAGTGQWSWQAGAPTTADSVQLPPGVAAAEIAGLRIAFTGEDGAALAPGGSAGSVALSVAQRATDRVSGAALVGGARVTNRIEGTVSVAGQPPATATATAPFAVGALDIAVTPGKTIVPARIPAGGTALATVSGKNASNGPLDTLRLSDLGYFGDKLAFGGFAAGVSYPQGATSGSMVWHFSDGSTESAPFTDGAVPSLPTVPEGQRLTGVEAVFAGGIEAGAVAEAGAPGSYGEAARSVSEAEIRIAGGAVGGAVPPAQSVTVTNTYEYGRLALAKTASTSIAGRNEDVTYTITVGNVGVLDATDFEVADTLPPGAVFVSADGDGVFEDGVVTWTVAQLAPGDRLDLQVVLRHPQEGSVVNAVTVTTPPVGPWQPPLVDTPCDDDPDAACSPVFVVPPGAQLLPEPDPDLDTGLGPDTTAAPGAVAAVSGLASTGSTQGGLLLAVLPGLLVLLGSSLVLRHRRRRP</sequence>
<dbReference type="GO" id="GO:0005975">
    <property type="term" value="P:carbohydrate metabolic process"/>
    <property type="evidence" value="ECO:0007669"/>
    <property type="project" value="UniProtKB-ARBA"/>
</dbReference>
<dbReference type="Gene3D" id="2.60.40.10">
    <property type="entry name" value="Immunoglobulins"/>
    <property type="match status" value="1"/>
</dbReference>
<feature type="transmembrane region" description="Helical" evidence="1">
    <location>
        <begin position="623"/>
        <end position="643"/>
    </location>
</feature>
<keyword evidence="4" id="KW-1185">Reference proteome</keyword>
<dbReference type="eggNOG" id="ENOG502ZA7C">
    <property type="taxonomic scope" value="Bacteria"/>
</dbReference>
<evidence type="ECO:0000256" key="1">
    <source>
        <dbReference type="SAM" id="Phobius"/>
    </source>
</evidence>
<dbReference type="STRING" id="1389489.O159_03940"/>
<dbReference type="InterPro" id="IPR051172">
    <property type="entry name" value="Chlamydia_OmcB"/>
</dbReference>
<dbReference type="HOGENOM" id="CLU_421387_0_0_11"/>
<organism evidence="3 4">
    <name type="scientific">Leifsonia xyli subsp. cynodontis DSM 46306</name>
    <dbReference type="NCBI Taxonomy" id="1389489"/>
    <lineage>
        <taxon>Bacteria</taxon>
        <taxon>Bacillati</taxon>
        <taxon>Actinomycetota</taxon>
        <taxon>Actinomycetes</taxon>
        <taxon>Micrococcales</taxon>
        <taxon>Microbacteriaceae</taxon>
        <taxon>Leifsonia</taxon>
    </lineage>
</organism>
<dbReference type="AlphaFoldDB" id="U3PAS9"/>
<keyword evidence="1" id="KW-1133">Transmembrane helix</keyword>
<keyword evidence="1" id="KW-0472">Membrane</keyword>
<dbReference type="RefSeq" id="WP_021754046.1">
    <property type="nucleotide sequence ID" value="NC_022438.1"/>
</dbReference>
<feature type="domain" description="DUF11" evidence="2">
    <location>
        <begin position="456"/>
        <end position="551"/>
    </location>
</feature>